<dbReference type="SMART" id="SM00642">
    <property type="entry name" value="Aamy"/>
    <property type="match status" value="1"/>
</dbReference>
<evidence type="ECO:0000259" key="3">
    <source>
        <dbReference type="SMART" id="SM00642"/>
    </source>
</evidence>
<dbReference type="CDD" id="cd11338">
    <property type="entry name" value="AmyAc_CMD"/>
    <property type="match status" value="1"/>
</dbReference>
<evidence type="ECO:0000313" key="5">
    <source>
        <dbReference type="Proteomes" id="UP000032809"/>
    </source>
</evidence>
<name>A0A0C7P4W2_DEFTU</name>
<dbReference type="PANTHER" id="PTHR10357:SF210">
    <property type="entry name" value="MALTODEXTRIN GLUCOSIDASE"/>
    <property type="match status" value="1"/>
</dbReference>
<dbReference type="GO" id="GO:0047798">
    <property type="term" value="F:cyclomaltodextrinase activity"/>
    <property type="evidence" value="ECO:0007669"/>
    <property type="project" value="UniProtKB-EC"/>
</dbReference>
<evidence type="ECO:0000256" key="1">
    <source>
        <dbReference type="ARBA" id="ARBA00022801"/>
    </source>
</evidence>
<sequence>MNNDNMIIYQIFPDRFNKVNNNLKQYKNWGEKPTRRDHFGGNLNGIKNRIPYLKKLGVNCIYLTPIFLAPSPHKYDTQDYMKIDPNFGNMYDFEDLLKSLHDNEIKLFLDGVFNHTGDHFWAFKDCEINGEKSQYWNWYNIYGFPIKRFPHPNYEDAGIYYLPKLNHDSKDLLNYLKQVVNFWTSKGIDGWRFDMPWCIEPGFCSELINEAKRINQDIIVVGEYWDVPYELLKKYPFDGAMDYIFRDNVITLLKGIIDTKTFVKQLKYKENLRLNKCWNMLGSHDTSRIRGVLRNDKKIKIAFTLQFTFPGIPVIYYGDEIGMFGGRDPDCRRTFNWNKESWNMSIYNYVKELCDFRQSLGDIENFEFLECDDKQLAYLIEDDKNSFIVKIDFKNYTSSIQKI</sequence>
<dbReference type="HOGENOM" id="CLU_006462_6_5_0"/>
<keyword evidence="2 4" id="KW-0326">Glycosidase</keyword>
<dbReference type="KEGG" id="dtn:DTL3_1575"/>
<keyword evidence="5" id="KW-1185">Reference proteome</keyword>
<dbReference type="AlphaFoldDB" id="A0A0C7P4W2"/>
<dbReference type="Gene3D" id="3.20.20.80">
    <property type="entry name" value="Glycosidases"/>
    <property type="match status" value="1"/>
</dbReference>
<dbReference type="PANTHER" id="PTHR10357">
    <property type="entry name" value="ALPHA-AMYLASE FAMILY MEMBER"/>
    <property type="match status" value="1"/>
</dbReference>
<feature type="domain" description="Glycosyl hydrolase family 13 catalytic" evidence="3">
    <location>
        <begin position="10"/>
        <end position="357"/>
    </location>
</feature>
<organism evidence="4 5">
    <name type="scientific">Defluviitoga tunisiensis</name>
    <dbReference type="NCBI Taxonomy" id="1006576"/>
    <lineage>
        <taxon>Bacteria</taxon>
        <taxon>Thermotogati</taxon>
        <taxon>Thermotogota</taxon>
        <taxon>Thermotogae</taxon>
        <taxon>Petrotogales</taxon>
        <taxon>Petrotogaceae</taxon>
        <taxon>Defluviitoga</taxon>
    </lineage>
</organism>
<dbReference type="GO" id="GO:0005975">
    <property type="term" value="P:carbohydrate metabolic process"/>
    <property type="evidence" value="ECO:0007669"/>
    <property type="project" value="InterPro"/>
</dbReference>
<dbReference type="InterPro" id="IPR045857">
    <property type="entry name" value="O16G_dom_2"/>
</dbReference>
<dbReference type="OrthoDB" id="9800174at2"/>
<dbReference type="EMBL" id="LN824141">
    <property type="protein sequence ID" value="CEP78864.1"/>
    <property type="molecule type" value="Genomic_DNA"/>
</dbReference>
<dbReference type="InterPro" id="IPR017853">
    <property type="entry name" value="GH"/>
</dbReference>
<dbReference type="SUPFAM" id="SSF51445">
    <property type="entry name" value="(Trans)glycosidases"/>
    <property type="match status" value="1"/>
</dbReference>
<evidence type="ECO:0000256" key="2">
    <source>
        <dbReference type="ARBA" id="ARBA00023295"/>
    </source>
</evidence>
<accession>A0A0C7P4W2</accession>
<gene>
    <name evidence="4" type="ORF">DTL3_1575</name>
</gene>
<dbReference type="RefSeq" id="WP_052670439.1">
    <property type="nucleotide sequence ID" value="NZ_LN824141.1"/>
</dbReference>
<evidence type="ECO:0000313" key="4">
    <source>
        <dbReference type="EMBL" id="CEP78864.1"/>
    </source>
</evidence>
<proteinExistence type="predicted"/>
<keyword evidence="1 4" id="KW-0378">Hydrolase</keyword>
<dbReference type="Pfam" id="PF00128">
    <property type="entry name" value="Alpha-amylase"/>
    <property type="match status" value="1"/>
</dbReference>
<dbReference type="Gene3D" id="3.90.400.10">
    <property type="entry name" value="Oligo-1,6-glucosidase, Domain 2"/>
    <property type="match status" value="1"/>
</dbReference>
<dbReference type="Proteomes" id="UP000032809">
    <property type="component" value="Chromosome I"/>
</dbReference>
<dbReference type="STRING" id="1006576.DTL3_1575"/>
<dbReference type="InterPro" id="IPR006047">
    <property type="entry name" value="GH13_cat_dom"/>
</dbReference>
<reference evidence="5" key="1">
    <citation type="submission" date="2014-11" db="EMBL/GenBank/DDBJ databases">
        <authorList>
            <person name="Wibberg D."/>
        </authorList>
    </citation>
    <scope>NUCLEOTIDE SEQUENCE [LARGE SCALE GENOMIC DNA]</scope>
    <source>
        <strain evidence="5">L3</strain>
    </source>
</reference>
<dbReference type="EC" id="3.2.1.54" evidence="4"/>
<protein>
    <submittedName>
        <fullName evidence="4">Cyclomaltodextrinase</fullName>
        <ecNumber evidence="4">3.2.1.54</ecNumber>
    </submittedName>
</protein>